<name>A0A5C3Q928_9AGAR</name>
<dbReference type="EMBL" id="ML178842">
    <property type="protein sequence ID" value="TFK98076.1"/>
    <property type="molecule type" value="Genomic_DNA"/>
</dbReference>
<keyword evidence="2" id="KW-1185">Reference proteome</keyword>
<proteinExistence type="predicted"/>
<dbReference type="Proteomes" id="UP000305067">
    <property type="component" value="Unassembled WGS sequence"/>
</dbReference>
<gene>
    <name evidence="1" type="ORF">BDV98DRAFT_596087</name>
</gene>
<sequence>MACVSPLDIPLNWWSNVTYLQMTECPAVAEDVLDVLRRTNQLRKLAIQDIDWFRNTVDSELPDSLLAFPTYREENTRGAGYIMRHLHVPAMTKLYMSQPTAVEDLGVSHESTVPAAVDDHQDSQDLNIYSCAVICPRLDGFYLWGFAATFAVLRGTVHSRARTPVNERREDLPWYLESFNAHDMNLMGSDELMLEQAEASTPLDAMQR</sequence>
<evidence type="ECO:0000313" key="1">
    <source>
        <dbReference type="EMBL" id="TFK98076.1"/>
    </source>
</evidence>
<dbReference type="AlphaFoldDB" id="A0A5C3Q928"/>
<reference evidence="1 2" key="1">
    <citation type="journal article" date="2019" name="Nat. Ecol. Evol.">
        <title>Megaphylogeny resolves global patterns of mushroom evolution.</title>
        <authorList>
            <person name="Varga T."/>
            <person name="Krizsan K."/>
            <person name="Foldi C."/>
            <person name="Dima B."/>
            <person name="Sanchez-Garcia M."/>
            <person name="Sanchez-Ramirez S."/>
            <person name="Szollosi G.J."/>
            <person name="Szarkandi J.G."/>
            <person name="Papp V."/>
            <person name="Albert L."/>
            <person name="Andreopoulos W."/>
            <person name="Angelini C."/>
            <person name="Antonin V."/>
            <person name="Barry K.W."/>
            <person name="Bougher N.L."/>
            <person name="Buchanan P."/>
            <person name="Buyck B."/>
            <person name="Bense V."/>
            <person name="Catcheside P."/>
            <person name="Chovatia M."/>
            <person name="Cooper J."/>
            <person name="Damon W."/>
            <person name="Desjardin D."/>
            <person name="Finy P."/>
            <person name="Geml J."/>
            <person name="Haridas S."/>
            <person name="Hughes K."/>
            <person name="Justo A."/>
            <person name="Karasinski D."/>
            <person name="Kautmanova I."/>
            <person name="Kiss B."/>
            <person name="Kocsube S."/>
            <person name="Kotiranta H."/>
            <person name="LaButti K.M."/>
            <person name="Lechner B.E."/>
            <person name="Liimatainen K."/>
            <person name="Lipzen A."/>
            <person name="Lukacs Z."/>
            <person name="Mihaltcheva S."/>
            <person name="Morgado L.N."/>
            <person name="Niskanen T."/>
            <person name="Noordeloos M.E."/>
            <person name="Ohm R.A."/>
            <person name="Ortiz-Santana B."/>
            <person name="Ovrebo C."/>
            <person name="Racz N."/>
            <person name="Riley R."/>
            <person name="Savchenko A."/>
            <person name="Shiryaev A."/>
            <person name="Soop K."/>
            <person name="Spirin V."/>
            <person name="Szebenyi C."/>
            <person name="Tomsovsky M."/>
            <person name="Tulloss R.E."/>
            <person name="Uehling J."/>
            <person name="Grigoriev I.V."/>
            <person name="Vagvolgyi C."/>
            <person name="Papp T."/>
            <person name="Martin F.M."/>
            <person name="Miettinen O."/>
            <person name="Hibbett D.S."/>
            <person name="Nagy L.G."/>
        </authorList>
    </citation>
    <scope>NUCLEOTIDE SEQUENCE [LARGE SCALE GENOMIC DNA]</scope>
    <source>
        <strain evidence="1 2">CBS 309.79</strain>
    </source>
</reference>
<organism evidence="1 2">
    <name type="scientific">Pterulicium gracile</name>
    <dbReference type="NCBI Taxonomy" id="1884261"/>
    <lineage>
        <taxon>Eukaryota</taxon>
        <taxon>Fungi</taxon>
        <taxon>Dikarya</taxon>
        <taxon>Basidiomycota</taxon>
        <taxon>Agaricomycotina</taxon>
        <taxon>Agaricomycetes</taxon>
        <taxon>Agaricomycetidae</taxon>
        <taxon>Agaricales</taxon>
        <taxon>Pleurotineae</taxon>
        <taxon>Pterulaceae</taxon>
        <taxon>Pterulicium</taxon>
    </lineage>
</organism>
<accession>A0A5C3Q928</accession>
<evidence type="ECO:0000313" key="2">
    <source>
        <dbReference type="Proteomes" id="UP000305067"/>
    </source>
</evidence>
<protein>
    <submittedName>
        <fullName evidence="1">Uncharacterized protein</fullName>
    </submittedName>
</protein>